<reference evidence="1 2" key="1">
    <citation type="submission" date="2010-10" db="EMBL/GenBank/DDBJ databases">
        <title>Complete sequence of Frankia sp. EuI1c.</title>
        <authorList>
            <consortium name="US DOE Joint Genome Institute"/>
            <person name="Lucas S."/>
            <person name="Copeland A."/>
            <person name="Lapidus A."/>
            <person name="Cheng J.-F."/>
            <person name="Bruce D."/>
            <person name="Goodwin L."/>
            <person name="Pitluck S."/>
            <person name="Chertkov O."/>
            <person name="Detter J.C."/>
            <person name="Han C."/>
            <person name="Tapia R."/>
            <person name="Land M."/>
            <person name="Hauser L."/>
            <person name="Jeffries C."/>
            <person name="Kyrpides N."/>
            <person name="Ivanova N."/>
            <person name="Mikhailova N."/>
            <person name="Beauchemin N."/>
            <person name="Sen A."/>
            <person name="Sur S.A."/>
            <person name="Gtari M."/>
            <person name="Wall L."/>
            <person name="Tisa L."/>
            <person name="Woyke T."/>
        </authorList>
    </citation>
    <scope>NUCLEOTIDE SEQUENCE [LARGE SCALE GENOMIC DNA]</scope>
    <source>
        <strain evidence="2">DSM 45817 / CECT 9037 / EuI1c</strain>
    </source>
</reference>
<evidence type="ECO:0000313" key="1">
    <source>
        <dbReference type="EMBL" id="ADP84414.1"/>
    </source>
</evidence>
<protein>
    <submittedName>
        <fullName evidence="1">Uncharacterized protein</fullName>
    </submittedName>
</protein>
<dbReference type="RefSeq" id="WP_013427527.1">
    <property type="nucleotide sequence ID" value="NC_014666.1"/>
</dbReference>
<dbReference type="Proteomes" id="UP000002484">
    <property type="component" value="Chromosome"/>
</dbReference>
<sequence length="79" mass="8382">MSEPIPETEFVIFCAELTTGIAALEHQDPRPTTETELSQAVGHVIVVAADRAGLTHRLGDICALLRLGAQRQKSGEAGS</sequence>
<accession>E3J750</accession>
<name>E3J750_PSEI1</name>
<gene>
    <name evidence="1" type="ordered locus">FraEuI1c_6433</name>
</gene>
<organism evidence="1 2">
    <name type="scientific">Pseudofrankia inefficax (strain DSM 45817 / CECT 9037 / DDB 130130 / EuI1c)</name>
    <name type="common">Frankia inefficax</name>
    <dbReference type="NCBI Taxonomy" id="298654"/>
    <lineage>
        <taxon>Bacteria</taxon>
        <taxon>Bacillati</taxon>
        <taxon>Actinomycetota</taxon>
        <taxon>Actinomycetes</taxon>
        <taxon>Frankiales</taxon>
        <taxon>Frankiaceae</taxon>
        <taxon>Pseudofrankia</taxon>
    </lineage>
</organism>
<dbReference type="STRING" id="298654.FraEuI1c_6433"/>
<keyword evidence="2" id="KW-1185">Reference proteome</keyword>
<dbReference type="AlphaFoldDB" id="E3J750"/>
<proteinExistence type="predicted"/>
<dbReference type="HOGENOM" id="CLU_2600965_0_0_11"/>
<evidence type="ECO:0000313" key="2">
    <source>
        <dbReference type="Proteomes" id="UP000002484"/>
    </source>
</evidence>
<dbReference type="EMBL" id="CP002299">
    <property type="protein sequence ID" value="ADP84414.1"/>
    <property type="molecule type" value="Genomic_DNA"/>
</dbReference>
<dbReference type="InParanoid" id="E3J750"/>
<dbReference type="KEGG" id="fri:FraEuI1c_6433"/>